<accession>A0ACC0N6P3</accession>
<sequence length="412" mass="45692">MTIAQSCSNNFTANSTYGVNRNLILSSLPYNVTANRGFYNATVTLQDSETIYALALCRGDLTNDSCFECVNSSSQYIMTNCPIQKDALDWGSSSHCIVRFSNKSFFASGDTQPARVVFVGNITEYIDEFDKTLNELVDELIVRAADGNSSLKFATGEKNYTQYKYEYIVYGLMQCIPGLSPVDCTSCLRGAAEIYKTGFSRRRGVNVLTPSCIFQYDLSPFVESPVGDAPPPSPPPPPPSPGKDDNTTRTIIIIVVSTIGSVIGFIVSVCIFLRKRKQKKNPKQKVEVSEAEDRISIVQSLQYDFNTISIATDNFSDGNKLGRGGFGAVYKGRLLNGQEIAVKRLAKESLQGETEFKNEVMLVAKLQHRNLVRLLGFCLEGIERLLIYEFVPQSSLDHFLFSKTNIDLSIYL</sequence>
<dbReference type="EMBL" id="CM046394">
    <property type="protein sequence ID" value="KAI8548198.1"/>
    <property type="molecule type" value="Genomic_DNA"/>
</dbReference>
<evidence type="ECO:0000313" key="1">
    <source>
        <dbReference type="EMBL" id="KAI8548198.1"/>
    </source>
</evidence>
<proteinExistence type="predicted"/>
<comment type="caution">
    <text evidence="1">The sequence shown here is derived from an EMBL/GenBank/DDBJ whole genome shotgun (WGS) entry which is preliminary data.</text>
</comment>
<name>A0ACC0N6P3_RHOML</name>
<gene>
    <name evidence="1" type="ORF">RHMOL_Rhmol07G0254300</name>
</gene>
<protein>
    <submittedName>
        <fullName evidence="1">Uncharacterized protein</fullName>
    </submittedName>
</protein>
<dbReference type="Proteomes" id="UP001062846">
    <property type="component" value="Chromosome 7"/>
</dbReference>
<reference evidence="1" key="1">
    <citation type="submission" date="2022-02" db="EMBL/GenBank/DDBJ databases">
        <title>Plant Genome Project.</title>
        <authorList>
            <person name="Zhang R.-G."/>
        </authorList>
    </citation>
    <scope>NUCLEOTIDE SEQUENCE</scope>
    <source>
        <strain evidence="1">AT1</strain>
    </source>
</reference>
<organism evidence="1 2">
    <name type="scientific">Rhododendron molle</name>
    <name type="common">Chinese azalea</name>
    <name type="synonym">Azalea mollis</name>
    <dbReference type="NCBI Taxonomy" id="49168"/>
    <lineage>
        <taxon>Eukaryota</taxon>
        <taxon>Viridiplantae</taxon>
        <taxon>Streptophyta</taxon>
        <taxon>Embryophyta</taxon>
        <taxon>Tracheophyta</taxon>
        <taxon>Spermatophyta</taxon>
        <taxon>Magnoliopsida</taxon>
        <taxon>eudicotyledons</taxon>
        <taxon>Gunneridae</taxon>
        <taxon>Pentapetalae</taxon>
        <taxon>asterids</taxon>
        <taxon>Ericales</taxon>
        <taxon>Ericaceae</taxon>
        <taxon>Ericoideae</taxon>
        <taxon>Rhodoreae</taxon>
        <taxon>Rhododendron</taxon>
    </lineage>
</organism>
<keyword evidence="2" id="KW-1185">Reference proteome</keyword>
<evidence type="ECO:0000313" key="2">
    <source>
        <dbReference type="Proteomes" id="UP001062846"/>
    </source>
</evidence>